<dbReference type="AlphaFoldDB" id="A0A073IV32"/>
<comment type="caution">
    <text evidence="4">The sequence shown here is derived from an EMBL/GenBank/DDBJ whole genome shotgun (WGS) entry which is preliminary data.</text>
</comment>
<sequence length="445" mass="47192">MSRSAMRLPRFATGAAWADILGAGVNYAPLQGARRADVVIVGAGFAGLSAARRLTQLDPQLRITVLDALNIAEGTAGRNSGFMIDLPHDLASEDYAGGGDEAALIGLNRQAIAFAQAGAEEYGIHPAYVDPAGKVNGAASPVADAHNRTYAKHLTSLGETSEHLDAQAMQELTGSKHYVSGLYTPGTLMLQPAGYIRGLADGLARHGVAIHPQSAVTAFKREGAAWRVETKEGHISTDKIILATNGHIESFGIARGRLMQLFLFASMTPELDAEQLQALGGAARWGVTPSDPMGTTMRRIDTAQGGNRIITRTCAVLRPDMEASPRDVARASAVQRGKFAARFAQLSGIKMEYEWAGHLCLSLNGVACTDEIDEGVFVGAVQNGLGTARGTLTGIAAAERALGHSSAITRYFQAEAEPKKLPPQPFATWGANAYLRWKEHRAGLE</sequence>
<evidence type="ECO:0000256" key="2">
    <source>
        <dbReference type="ARBA" id="ARBA00023002"/>
    </source>
</evidence>
<reference evidence="4 5" key="1">
    <citation type="submission" date="2014-01" db="EMBL/GenBank/DDBJ databases">
        <title>Sulfitobacter donghicola JCM 14565 Genome Sequencing.</title>
        <authorList>
            <person name="Lai Q."/>
            <person name="Hong Z."/>
        </authorList>
    </citation>
    <scope>NUCLEOTIDE SEQUENCE [LARGE SCALE GENOMIC DNA]</scope>
    <source>
        <strain evidence="4 5">JCM 14565</strain>
    </source>
</reference>
<dbReference type="InterPro" id="IPR006076">
    <property type="entry name" value="FAD-dep_OxRdtase"/>
</dbReference>
<dbReference type="SUPFAM" id="SSF51905">
    <property type="entry name" value="FAD/NAD(P)-binding domain"/>
    <property type="match status" value="1"/>
</dbReference>
<comment type="cofactor">
    <cofactor evidence="1">
        <name>FAD</name>
        <dbReference type="ChEBI" id="CHEBI:57692"/>
    </cofactor>
</comment>
<organism evidence="4 5">
    <name type="scientific">Sulfitobacter donghicola DSW-25 = KCTC 12864 = JCM 14565</name>
    <dbReference type="NCBI Taxonomy" id="1300350"/>
    <lineage>
        <taxon>Bacteria</taxon>
        <taxon>Pseudomonadati</taxon>
        <taxon>Pseudomonadota</taxon>
        <taxon>Alphaproteobacteria</taxon>
        <taxon>Rhodobacterales</taxon>
        <taxon>Roseobacteraceae</taxon>
        <taxon>Sulfitobacter</taxon>
    </lineage>
</organism>
<dbReference type="PANTHER" id="PTHR13847">
    <property type="entry name" value="SARCOSINE DEHYDROGENASE-RELATED"/>
    <property type="match status" value="1"/>
</dbReference>
<dbReference type="OrthoDB" id="311718at2"/>
<dbReference type="EMBL" id="JAMC01000003">
    <property type="protein sequence ID" value="KEJ89252.1"/>
    <property type="molecule type" value="Genomic_DNA"/>
</dbReference>
<dbReference type="InterPro" id="IPR001613">
    <property type="entry name" value="Flavin_amine_oxidase"/>
</dbReference>
<accession>A0A073IV32</accession>
<dbReference type="GO" id="GO:0005737">
    <property type="term" value="C:cytoplasm"/>
    <property type="evidence" value="ECO:0007669"/>
    <property type="project" value="TreeGrafter"/>
</dbReference>
<keyword evidence="2" id="KW-0560">Oxidoreductase</keyword>
<dbReference type="Pfam" id="PF01266">
    <property type="entry name" value="DAO"/>
    <property type="match status" value="1"/>
</dbReference>
<feature type="domain" description="FAD dependent oxidoreductase" evidence="3">
    <location>
        <begin position="37"/>
        <end position="400"/>
    </location>
</feature>
<dbReference type="InterPro" id="IPR036188">
    <property type="entry name" value="FAD/NAD-bd_sf"/>
</dbReference>
<dbReference type="GO" id="GO:0016491">
    <property type="term" value="F:oxidoreductase activity"/>
    <property type="evidence" value="ECO:0007669"/>
    <property type="project" value="UniProtKB-KW"/>
</dbReference>
<name>A0A073IV32_9RHOB</name>
<dbReference type="Proteomes" id="UP000027734">
    <property type="component" value="Unassembled WGS sequence"/>
</dbReference>
<evidence type="ECO:0000313" key="5">
    <source>
        <dbReference type="Proteomes" id="UP000027734"/>
    </source>
</evidence>
<dbReference type="PANTHER" id="PTHR13847:SF281">
    <property type="entry name" value="FAD DEPENDENT OXIDOREDUCTASE DOMAIN-CONTAINING PROTEIN"/>
    <property type="match status" value="1"/>
</dbReference>
<dbReference type="eggNOG" id="COG0665">
    <property type="taxonomic scope" value="Bacteria"/>
</dbReference>
<dbReference type="PRINTS" id="PR00757">
    <property type="entry name" value="AMINEOXDASEF"/>
</dbReference>
<evidence type="ECO:0000256" key="1">
    <source>
        <dbReference type="ARBA" id="ARBA00001974"/>
    </source>
</evidence>
<gene>
    <name evidence="4" type="ORF">DSW25_09490</name>
</gene>
<dbReference type="STRING" id="1300350.Z948_2782"/>
<keyword evidence="5" id="KW-1185">Reference proteome</keyword>
<protein>
    <submittedName>
        <fullName evidence="4">Oxidoreductase</fullName>
    </submittedName>
</protein>
<dbReference type="Gene3D" id="3.50.50.60">
    <property type="entry name" value="FAD/NAD(P)-binding domain"/>
    <property type="match status" value="1"/>
</dbReference>
<evidence type="ECO:0000259" key="3">
    <source>
        <dbReference type="Pfam" id="PF01266"/>
    </source>
</evidence>
<dbReference type="Gene3D" id="3.30.9.10">
    <property type="entry name" value="D-Amino Acid Oxidase, subunit A, domain 2"/>
    <property type="match status" value="1"/>
</dbReference>
<dbReference type="RefSeq" id="WP_025060094.1">
    <property type="nucleotide sequence ID" value="NZ_JASF01000005.1"/>
</dbReference>
<proteinExistence type="predicted"/>
<evidence type="ECO:0000313" key="4">
    <source>
        <dbReference type="EMBL" id="KEJ89252.1"/>
    </source>
</evidence>